<dbReference type="GO" id="GO:0102970">
    <property type="term" value="F:7-deoxyloganetic acid glucosyltransferase activity"/>
    <property type="evidence" value="ECO:0007669"/>
    <property type="project" value="UniProtKB-EC"/>
</dbReference>
<dbReference type="SUPFAM" id="SSF53756">
    <property type="entry name" value="UDP-Glycosyltransferase/glycogen phosphorylase"/>
    <property type="match status" value="2"/>
</dbReference>
<dbReference type="FunFam" id="3.40.50.2000:FF:000065">
    <property type="entry name" value="Glycosyltransferase"/>
    <property type="match status" value="1"/>
</dbReference>
<proteinExistence type="inferred from homology"/>
<organism evidence="6 7">
    <name type="scientific">Gossypium arboreum</name>
    <name type="common">Tree cotton</name>
    <name type="synonym">Gossypium nanking</name>
    <dbReference type="NCBI Taxonomy" id="29729"/>
    <lineage>
        <taxon>Eukaryota</taxon>
        <taxon>Viridiplantae</taxon>
        <taxon>Streptophyta</taxon>
        <taxon>Embryophyta</taxon>
        <taxon>Tracheophyta</taxon>
        <taxon>Spermatophyta</taxon>
        <taxon>Magnoliopsida</taxon>
        <taxon>eudicotyledons</taxon>
        <taxon>Gunneridae</taxon>
        <taxon>Pentapetalae</taxon>
        <taxon>rosids</taxon>
        <taxon>malvids</taxon>
        <taxon>Malvales</taxon>
        <taxon>Malvaceae</taxon>
        <taxon>Malvoideae</taxon>
        <taxon>Gossypium</taxon>
    </lineage>
</organism>
<evidence type="ECO:0000256" key="1">
    <source>
        <dbReference type="ARBA" id="ARBA00009995"/>
    </source>
</evidence>
<dbReference type="AlphaFoldDB" id="A0A0B0MME8"/>
<dbReference type="PANTHER" id="PTHR11926:SF1392">
    <property type="entry name" value="GLYCOSYLTRANSFERASE"/>
    <property type="match status" value="1"/>
</dbReference>
<dbReference type="PANTHER" id="PTHR11926">
    <property type="entry name" value="GLUCOSYL/GLUCURONOSYL TRANSFERASES"/>
    <property type="match status" value="1"/>
</dbReference>
<dbReference type="InterPro" id="IPR035595">
    <property type="entry name" value="UDP_glycos_trans_CS"/>
</dbReference>
<dbReference type="Proteomes" id="UP000032142">
    <property type="component" value="Unassembled WGS sequence"/>
</dbReference>
<comment type="catalytic activity">
    <reaction evidence="4">
        <text>7-deoxyloganetate + UDP-alpha-D-glucose = 7-deoxyloganate + UDP + H(+)</text>
        <dbReference type="Rhea" id="RHEA:39895"/>
        <dbReference type="ChEBI" id="CHEBI:15378"/>
        <dbReference type="ChEBI" id="CHEBI:58223"/>
        <dbReference type="ChEBI" id="CHEBI:58885"/>
        <dbReference type="ChEBI" id="CHEBI:76844"/>
        <dbReference type="ChEBI" id="CHEBI:76846"/>
        <dbReference type="EC" id="2.4.1.323"/>
    </reaction>
</comment>
<keyword evidence="2" id="KW-0328">Glycosyltransferase</keyword>
<comment type="similarity">
    <text evidence="1">Belongs to the UDP-glycosyltransferase family.</text>
</comment>
<protein>
    <recommendedName>
        <fullName evidence="5">7-deoxyloganetic acid glucosyltransferase</fullName>
        <ecNumber evidence="5">2.4.1.323</ecNumber>
    </recommendedName>
</protein>
<dbReference type="EC" id="2.4.1.323" evidence="5"/>
<accession>A0A0B0MME8</accession>
<gene>
    <name evidence="6" type="ORF">F383_23652</name>
</gene>
<sequence>MEKDRSLQPPPPHVLVFPFPLQGHINSMIKLAELLALAGFKLTFLNSHYNHERLVKFNNIAAHFERYQGFEFKTITDGLPLDHPRSGNWFLDMYEEALEMKMKPGLREMLENISPPVDCIIADGFLGFAIDVAKELEIPIIYFRTSSPCSFWVYYSIPDIIQAGELPIKGSEDMDRLLTTVPGMETYFRCRDLPSFCRETDIEDSIIKLYVKQTQKSSQADALILNTAEELDGPILSQIRTKCPRVYAIGPLHAQLNTRLKAKHGESYDHFSNTLWEVDKSCIFWLDKQPNRSVIYVSFGSITSTSREQLVELWYGLLNSKTKFLLVVRPNSVIGKDGEGEDVVVELMEKSKDQGYIVNWAPQEAVLNHPTVGGFFTHNGWNSTLESIVAGVPMICWPYFADQQVNSRVVSEVWKIGLDMKDVCDKKIVEKMVKDVMVDQKEEFVQSAAETAKVTNQSVNVGGSSYSNLDHLIEDIRIMSLKTPKTMILAELLALAGFKLTFLNSHHNHERLIKFTSIVAYFKRYPGFELKTITDGLPLDHPRSGNWFLETYEEAILMKIKQSFREMMINSNPPVDCVIADGFSGYAIDVANELGIPIIGFRTSSPRSFWVYYSITDIIKAGELPIRGSEDMDRLITTVPGMETYLRCRDLPSFCRKPDIEDSTVQLIVKQTRKSTQADALIFNTTDELDEPILSQIRTKCANIYPIGPLHAQLNTRLKAKHGESFDQFSNTLREEDKSCIPWLDKQPNRSVIYVSFGSITSTSRDQLVELWYGLLNSKTKFLFVVRPDSVIGKDGEGEDFVKELMEKSKDRGYIVDWAPQEVVLNHEAVGGFLTHSGWNSTLESIVAGVPMVCWPYFADQQVTSRVVSTVWKIGLDMKDVSDRKIVEKMVNDVMVDQKEFVNSATDMAKVINQCVSIGGSSSNNLDRLIEDIRMKRLKTTFVRKEFT</sequence>
<reference evidence="7" key="1">
    <citation type="submission" date="2014-09" db="EMBL/GenBank/DDBJ databases">
        <authorList>
            <person name="Mudge J."/>
            <person name="Ramaraj T."/>
            <person name="Lindquist I.E."/>
            <person name="Bharti A.K."/>
            <person name="Sundararajan A."/>
            <person name="Cameron C.T."/>
            <person name="Woodward J.E."/>
            <person name="May G.D."/>
            <person name="Brubaker C."/>
            <person name="Broadhvest J."/>
            <person name="Wilkins T.A."/>
        </authorList>
    </citation>
    <scope>NUCLEOTIDE SEQUENCE</scope>
    <source>
        <strain evidence="7">cv. AKA8401</strain>
    </source>
</reference>
<comment type="caution">
    <text evidence="6">The sequence shown here is derived from an EMBL/GenBank/DDBJ whole genome shotgun (WGS) entry which is preliminary data.</text>
</comment>
<dbReference type="EMBL" id="JRRC01228999">
    <property type="protein sequence ID" value="KHG01935.1"/>
    <property type="molecule type" value="Genomic_DNA"/>
</dbReference>
<dbReference type="PROSITE" id="PS00375">
    <property type="entry name" value="UDPGT"/>
    <property type="match status" value="1"/>
</dbReference>
<evidence type="ECO:0000313" key="7">
    <source>
        <dbReference type="Proteomes" id="UP000032142"/>
    </source>
</evidence>
<evidence type="ECO:0000256" key="4">
    <source>
        <dbReference type="ARBA" id="ARBA00051827"/>
    </source>
</evidence>
<evidence type="ECO:0000256" key="3">
    <source>
        <dbReference type="ARBA" id="ARBA00022679"/>
    </source>
</evidence>
<keyword evidence="7" id="KW-1185">Reference proteome</keyword>
<evidence type="ECO:0000256" key="2">
    <source>
        <dbReference type="ARBA" id="ARBA00022676"/>
    </source>
</evidence>
<evidence type="ECO:0000313" key="6">
    <source>
        <dbReference type="EMBL" id="KHG01935.1"/>
    </source>
</evidence>
<dbReference type="CDD" id="cd03784">
    <property type="entry name" value="GT1_Gtf-like"/>
    <property type="match status" value="2"/>
</dbReference>
<dbReference type="GO" id="GO:0080044">
    <property type="term" value="F:quercetin 7-O-glucosyltransferase activity"/>
    <property type="evidence" value="ECO:0007669"/>
    <property type="project" value="TreeGrafter"/>
</dbReference>
<keyword evidence="3 6" id="KW-0808">Transferase</keyword>
<name>A0A0B0MME8_GOSAR</name>
<evidence type="ECO:0000256" key="5">
    <source>
        <dbReference type="ARBA" id="ARBA00066941"/>
    </source>
</evidence>
<dbReference type="InterPro" id="IPR002213">
    <property type="entry name" value="UDP_glucos_trans"/>
</dbReference>
<dbReference type="GO" id="GO:0080043">
    <property type="term" value="F:quercetin 3-O-glucosyltransferase activity"/>
    <property type="evidence" value="ECO:0007669"/>
    <property type="project" value="TreeGrafter"/>
</dbReference>
<dbReference type="FunFam" id="3.40.50.2000:FF:000040">
    <property type="entry name" value="UDP-glycosyltransferase 76C1"/>
    <property type="match status" value="2"/>
</dbReference>
<dbReference type="Gene3D" id="3.40.50.2000">
    <property type="entry name" value="Glycogen Phosphorylase B"/>
    <property type="match status" value="4"/>
</dbReference>
<dbReference type="Pfam" id="PF00201">
    <property type="entry name" value="UDPGT"/>
    <property type="match status" value="2"/>
</dbReference>